<dbReference type="GO" id="GO:0007030">
    <property type="term" value="P:Golgi organization"/>
    <property type="evidence" value="ECO:0007669"/>
    <property type="project" value="TreeGrafter"/>
</dbReference>
<sequence length="290" mass="33436">MCVTFLYLDDKMIDNPEGYQLILLNNRDEFFDRPTTLAAWQDNILCGLDRKNDYGGTWLGIDKSGRIGNILAVLENETDKTSRAPSRGKIVREYIKSNLSPEDYFMQQLSDEAQQYCGFNLFLLDRQHNKSTGQKSYSGIYFSNRDNSSAVNFGTGIYGFGNSASYQKPFKKVTYGLELFKETLAMLHDEKFSDQELINRLLDILTDQTSHHPDEQLISQKRQNEQYCKLMSQLFYELPDSVRYGTRSHTIVLIDGAGRCTYFERSRSQQTPSSDVTWTDTTHCFDLENL</sequence>
<dbReference type="Pfam" id="PF05742">
    <property type="entry name" value="TANGO2"/>
    <property type="match status" value="1"/>
</dbReference>
<dbReference type="EMBL" id="UYYF01004553">
    <property type="protein sequence ID" value="VDN05362.1"/>
    <property type="molecule type" value="Genomic_DNA"/>
</dbReference>
<evidence type="ECO:0000313" key="3">
    <source>
        <dbReference type="WBParaSite" id="TCLT_0000787401-mRNA-1"/>
    </source>
</evidence>
<dbReference type="OrthoDB" id="191601at2759"/>
<protein>
    <submittedName>
        <fullName evidence="3">NRDE family protein</fullName>
    </submittedName>
</protein>
<gene>
    <name evidence="1" type="ORF">TCLT_LOCUS7863</name>
</gene>
<name>A0A0N5D4H9_THECL</name>
<organism evidence="3">
    <name type="scientific">Thelazia callipaeda</name>
    <name type="common">Oriental eyeworm</name>
    <name type="synonym">Parasitic nematode</name>
    <dbReference type="NCBI Taxonomy" id="103827"/>
    <lineage>
        <taxon>Eukaryota</taxon>
        <taxon>Metazoa</taxon>
        <taxon>Ecdysozoa</taxon>
        <taxon>Nematoda</taxon>
        <taxon>Chromadorea</taxon>
        <taxon>Rhabditida</taxon>
        <taxon>Spirurina</taxon>
        <taxon>Spiruromorpha</taxon>
        <taxon>Thelazioidea</taxon>
        <taxon>Thelaziidae</taxon>
        <taxon>Thelazia</taxon>
    </lineage>
</organism>
<reference evidence="3" key="1">
    <citation type="submission" date="2017-02" db="UniProtKB">
        <authorList>
            <consortium name="WormBaseParasite"/>
        </authorList>
    </citation>
    <scope>IDENTIFICATION</scope>
</reference>
<dbReference type="InterPro" id="IPR008551">
    <property type="entry name" value="TANGO2"/>
</dbReference>
<dbReference type="STRING" id="103827.A0A0N5D4H9"/>
<evidence type="ECO:0000313" key="2">
    <source>
        <dbReference type="Proteomes" id="UP000276776"/>
    </source>
</evidence>
<reference evidence="1 2" key="2">
    <citation type="submission" date="2018-11" db="EMBL/GenBank/DDBJ databases">
        <authorList>
            <consortium name="Pathogen Informatics"/>
        </authorList>
    </citation>
    <scope>NUCLEOTIDE SEQUENCE [LARGE SCALE GENOMIC DNA]</scope>
</reference>
<dbReference type="PANTHER" id="PTHR17985">
    <property type="entry name" value="SER/THR-RICH PROTEIN T10 IN DGCR REGION"/>
    <property type="match status" value="1"/>
</dbReference>
<dbReference type="GO" id="GO:0005794">
    <property type="term" value="C:Golgi apparatus"/>
    <property type="evidence" value="ECO:0007669"/>
    <property type="project" value="TreeGrafter"/>
</dbReference>
<dbReference type="WBParaSite" id="TCLT_0000787401-mRNA-1">
    <property type="protein sequence ID" value="TCLT_0000787401-mRNA-1"/>
    <property type="gene ID" value="TCLT_0000787401"/>
</dbReference>
<dbReference type="Proteomes" id="UP000276776">
    <property type="component" value="Unassembled WGS sequence"/>
</dbReference>
<evidence type="ECO:0000313" key="1">
    <source>
        <dbReference type="EMBL" id="VDN05362.1"/>
    </source>
</evidence>
<dbReference type="AlphaFoldDB" id="A0A0N5D4H9"/>
<dbReference type="PANTHER" id="PTHR17985:SF8">
    <property type="entry name" value="TRANSPORT AND GOLGI ORGANIZATION PROTEIN 2 HOMOLOG"/>
    <property type="match status" value="1"/>
</dbReference>
<proteinExistence type="predicted"/>
<dbReference type="OMA" id="QAGGSWF"/>
<dbReference type="GO" id="GO:0009306">
    <property type="term" value="P:protein secretion"/>
    <property type="evidence" value="ECO:0007669"/>
    <property type="project" value="TreeGrafter"/>
</dbReference>
<accession>A0A0N5D4H9</accession>
<keyword evidence="2" id="KW-1185">Reference proteome</keyword>